<dbReference type="Pfam" id="PF01656">
    <property type="entry name" value="CbiA"/>
    <property type="match status" value="1"/>
</dbReference>
<accession>B0YR31</accession>
<feature type="domain" description="CobQ/CobB/MinD/ParA nucleotide binding" evidence="1">
    <location>
        <begin position="3"/>
        <end position="48"/>
    </location>
</feature>
<dbReference type="SUPFAM" id="SSF52540">
    <property type="entry name" value="P-loop containing nucleoside triphosphate hydrolases"/>
    <property type="match status" value="1"/>
</dbReference>
<dbReference type="EMBL" id="EU137666">
    <property type="protein sequence ID" value="ABX46805.1"/>
    <property type="molecule type" value="Genomic_DNA"/>
</dbReference>
<keyword evidence="2" id="KW-0614">Plasmid</keyword>
<dbReference type="InterPro" id="IPR048089">
    <property type="entry name" value="McdA"/>
</dbReference>
<dbReference type="AlphaFoldDB" id="B0YR31"/>
<name>B0YR31_MYXFU</name>
<proteinExistence type="predicted"/>
<organism evidence="2">
    <name type="scientific">Myxococcus fulvus</name>
    <dbReference type="NCBI Taxonomy" id="33"/>
    <lineage>
        <taxon>Bacteria</taxon>
        <taxon>Pseudomonadati</taxon>
        <taxon>Myxococcota</taxon>
        <taxon>Myxococcia</taxon>
        <taxon>Myxococcales</taxon>
        <taxon>Cystobacterineae</taxon>
        <taxon>Myxococcaceae</taxon>
        <taxon>Myxococcus</taxon>
    </lineage>
</organism>
<geneLocation type="plasmid" evidence="2">
    <name>pMF1</name>
</geneLocation>
<dbReference type="InterPro" id="IPR002586">
    <property type="entry name" value="CobQ/CobB/MinD/ParA_Nub-bd_dom"/>
</dbReference>
<dbReference type="RefSeq" id="WP_012290016.1">
    <property type="nucleotide sequence ID" value="NC_010372.1"/>
</dbReference>
<dbReference type="Gene3D" id="3.40.50.300">
    <property type="entry name" value="P-loop containing nucleotide triphosphate hydrolases"/>
    <property type="match status" value="1"/>
</dbReference>
<dbReference type="InterPro" id="IPR050678">
    <property type="entry name" value="DNA_Partitioning_ATPase"/>
</dbReference>
<evidence type="ECO:0000259" key="1">
    <source>
        <dbReference type="Pfam" id="PF01656"/>
    </source>
</evidence>
<dbReference type="NCBIfam" id="NF041546">
    <property type="entry name" value="ParA_partition"/>
    <property type="match status" value="1"/>
</dbReference>
<dbReference type="PANTHER" id="PTHR13696:SF96">
    <property type="entry name" value="COBQ_COBB_MIND_PARA NUCLEOTIDE BINDING DOMAIN-CONTAINING PROTEIN"/>
    <property type="match status" value="1"/>
</dbReference>
<sequence length="227" mass="24077">MIVAVVSQKGGVSKSSLTCAIAWELHARGSSVLVVDADPQGTVRQSGQVSADEGRAMPTIVAMGETMFRPDQLPRLARSYDHVIVDTPGRSDEVQRAALMVADLALIPCGQSAPDGWATVPTVELVQRAQRARPDLAVALVLTMCLPRTVVGRSARDVVAEAGIPVLSASTTHRIAWQEALAAGVGVAQYAPHDKAADEARAVVDELLVLTGEKQARKRRTTKRKGS</sequence>
<protein>
    <submittedName>
        <fullName evidence="2">Putative cobyrinic acid A,C-diamide synthase</fullName>
    </submittedName>
</protein>
<gene>
    <name evidence="2" type="ORF">pMF1.22</name>
</gene>
<dbReference type="PIRSF" id="PIRSF009320">
    <property type="entry name" value="Nuc_binding_HP_1000"/>
    <property type="match status" value="1"/>
</dbReference>
<dbReference type="CDD" id="cd02042">
    <property type="entry name" value="ParAB_family"/>
    <property type="match status" value="1"/>
</dbReference>
<evidence type="ECO:0000313" key="2">
    <source>
        <dbReference type="EMBL" id="ABX46805.1"/>
    </source>
</evidence>
<reference evidence="2" key="1">
    <citation type="journal article" date="2008" name="Appl. Environ. Microbiol.">
        <title>Discovery of the autonomously replicating plasmid pMF1 from Myxococcus fulvus and development of a gene cloning system in Myxococcus xanthus.</title>
        <authorList>
            <person name="Zhao J.Y."/>
            <person name="Zhong L."/>
            <person name="Shen M.J."/>
            <person name="Xia Z.J."/>
            <person name="Cheng Q.X."/>
            <person name="Sun X."/>
            <person name="Zhao G.P."/>
            <person name="Li Y.Z."/>
            <person name="Qin Z.J."/>
        </authorList>
    </citation>
    <scope>NUCLEOTIDE SEQUENCE</scope>
    <source>
        <strain evidence="2">124B02</strain>
        <plasmid evidence="2">pMF1</plasmid>
    </source>
</reference>
<dbReference type="InterPro" id="IPR027417">
    <property type="entry name" value="P-loop_NTPase"/>
</dbReference>
<dbReference type="PANTHER" id="PTHR13696">
    <property type="entry name" value="P-LOOP CONTAINING NUCLEOSIDE TRIPHOSPHATE HYDROLASE"/>
    <property type="match status" value="1"/>
</dbReference>